<evidence type="ECO:0000256" key="4">
    <source>
        <dbReference type="ARBA" id="ARBA00023125"/>
    </source>
</evidence>
<dbReference type="Gene3D" id="1.20.120.1810">
    <property type="match status" value="1"/>
</dbReference>
<dbReference type="InterPro" id="IPR013324">
    <property type="entry name" value="RNA_pol_sigma_r3/r4-like"/>
</dbReference>
<dbReference type="InterPro" id="IPR007627">
    <property type="entry name" value="RNA_pol_sigma70_r2"/>
</dbReference>
<evidence type="ECO:0000313" key="10">
    <source>
        <dbReference type="RefSeq" id="XP_015898520.1"/>
    </source>
</evidence>
<dbReference type="PROSITE" id="PS00716">
    <property type="entry name" value="SIGMA70_2"/>
    <property type="match status" value="1"/>
</dbReference>
<evidence type="ECO:0000256" key="1">
    <source>
        <dbReference type="ARBA" id="ARBA00007788"/>
    </source>
</evidence>
<dbReference type="PANTHER" id="PTHR30603">
    <property type="entry name" value="RNA POLYMERASE SIGMA FACTOR RPO"/>
    <property type="match status" value="1"/>
</dbReference>
<gene>
    <name evidence="10" type="primary">LOC107431977</name>
</gene>
<dbReference type="Pfam" id="PF04542">
    <property type="entry name" value="Sigma70_r2"/>
    <property type="match status" value="1"/>
</dbReference>
<name>A0A6P4ASQ1_ZIZJJ</name>
<accession>A0A6P4ASQ1</accession>
<dbReference type="GO" id="GO:0006352">
    <property type="term" value="P:DNA-templated transcription initiation"/>
    <property type="evidence" value="ECO:0007669"/>
    <property type="project" value="UniProtKB-UniRule"/>
</dbReference>
<dbReference type="InterPro" id="IPR000943">
    <property type="entry name" value="RNA_pol_sigma70"/>
</dbReference>
<reference evidence="10" key="1">
    <citation type="submission" date="2025-08" db="UniProtKB">
        <authorList>
            <consortium name="RefSeq"/>
        </authorList>
    </citation>
    <scope>IDENTIFICATION</scope>
    <source>
        <tissue evidence="10">Seedling</tissue>
    </source>
</reference>
<evidence type="ECO:0000256" key="6">
    <source>
        <dbReference type="PIRNR" id="PIRNR000767"/>
    </source>
</evidence>
<dbReference type="GO" id="GO:0009507">
    <property type="term" value="C:chloroplast"/>
    <property type="evidence" value="ECO:0007669"/>
    <property type="project" value="UniProtKB-SubCell"/>
</dbReference>
<evidence type="ECO:0000256" key="7">
    <source>
        <dbReference type="SAM" id="MobiDB-lite"/>
    </source>
</evidence>
<dbReference type="InterPro" id="IPR016262">
    <property type="entry name" value="RNA_pol_sigma_SigB/C/D/F"/>
</dbReference>
<proteinExistence type="inferred from homology"/>
<dbReference type="AlphaFoldDB" id="A0A6P4ASQ1"/>
<dbReference type="PANTHER" id="PTHR30603:SF45">
    <property type="entry name" value="RNA POLYMERASE SIGMA FACTOR SIGF, CHLOROPLASTIC"/>
    <property type="match status" value="1"/>
</dbReference>
<comment type="similarity">
    <text evidence="1 6">Belongs to the sigma-70 factor family.</text>
</comment>
<dbReference type="SMR" id="A0A6P4ASQ1"/>
<dbReference type="InterPro" id="IPR014284">
    <property type="entry name" value="RNA_pol_sigma-70_dom"/>
</dbReference>
<dbReference type="SUPFAM" id="SSF88946">
    <property type="entry name" value="Sigma2 domain of RNA polymerase sigma factors"/>
    <property type="match status" value="1"/>
</dbReference>
<dbReference type="GO" id="GO:0003677">
    <property type="term" value="F:DNA binding"/>
    <property type="evidence" value="ECO:0007669"/>
    <property type="project" value="UniProtKB-KW"/>
</dbReference>
<evidence type="ECO:0000256" key="5">
    <source>
        <dbReference type="ARBA" id="ARBA00023163"/>
    </source>
</evidence>
<protein>
    <recommendedName>
        <fullName evidence="6">RNA polymerase sigma factor</fullName>
    </recommendedName>
</protein>
<feature type="domain" description="RNA polymerase sigma-70" evidence="8">
    <location>
        <begin position="524"/>
        <end position="550"/>
    </location>
</feature>
<keyword evidence="3 6" id="KW-0731">Sigma factor</keyword>
<dbReference type="SUPFAM" id="SSF88659">
    <property type="entry name" value="Sigma3 and sigma4 domains of RNA polymerase sigma factors"/>
    <property type="match status" value="2"/>
</dbReference>
<dbReference type="KEGG" id="zju:107431977"/>
<evidence type="ECO:0000313" key="9">
    <source>
        <dbReference type="Proteomes" id="UP001652623"/>
    </source>
</evidence>
<dbReference type="PIRSF" id="PIRSF000767">
    <property type="entry name" value="RNA_pol_sigma_SigB/C/D"/>
    <property type="match status" value="1"/>
</dbReference>
<dbReference type="Proteomes" id="UP001652623">
    <property type="component" value="Chromosome 11"/>
</dbReference>
<keyword evidence="6" id="KW-0934">Plastid</keyword>
<keyword evidence="6" id="KW-0150">Chloroplast</keyword>
<keyword evidence="9" id="KW-1185">Reference proteome</keyword>
<dbReference type="CDD" id="cd06171">
    <property type="entry name" value="Sigma70_r4"/>
    <property type="match status" value="1"/>
</dbReference>
<evidence type="ECO:0000256" key="3">
    <source>
        <dbReference type="ARBA" id="ARBA00023082"/>
    </source>
</evidence>
<dbReference type="InterPro" id="IPR007624">
    <property type="entry name" value="RNA_pol_sigma70_r3"/>
</dbReference>
<dbReference type="InterPro" id="IPR013325">
    <property type="entry name" value="RNA_pol_sigma_r2"/>
</dbReference>
<dbReference type="InterPro" id="IPR050239">
    <property type="entry name" value="Sigma-70_RNA_pol_init_factors"/>
</dbReference>
<organism evidence="9 10">
    <name type="scientific">Ziziphus jujuba</name>
    <name type="common">Chinese jujube</name>
    <name type="synonym">Ziziphus sativa</name>
    <dbReference type="NCBI Taxonomy" id="326968"/>
    <lineage>
        <taxon>Eukaryota</taxon>
        <taxon>Viridiplantae</taxon>
        <taxon>Streptophyta</taxon>
        <taxon>Embryophyta</taxon>
        <taxon>Tracheophyta</taxon>
        <taxon>Spermatophyta</taxon>
        <taxon>Magnoliopsida</taxon>
        <taxon>eudicotyledons</taxon>
        <taxon>Gunneridae</taxon>
        <taxon>Pentapetalae</taxon>
        <taxon>rosids</taxon>
        <taxon>fabids</taxon>
        <taxon>Rosales</taxon>
        <taxon>Rhamnaceae</taxon>
        <taxon>Paliureae</taxon>
        <taxon>Ziziphus</taxon>
    </lineage>
</organism>
<evidence type="ECO:0000259" key="8">
    <source>
        <dbReference type="PROSITE" id="PS00716"/>
    </source>
</evidence>
<comment type="function">
    <text evidence="6">Sigma factors are initiation factors that promote the attachment of plastid-encoded RNA polymerase (PEP) to specific initiation sites and are then released.</text>
</comment>
<dbReference type="Pfam" id="PF04539">
    <property type="entry name" value="Sigma70_r3"/>
    <property type="match status" value="1"/>
</dbReference>
<dbReference type="GO" id="GO:0071482">
    <property type="term" value="P:cellular response to light stimulus"/>
    <property type="evidence" value="ECO:0007669"/>
    <property type="project" value="UniProtKB-ARBA"/>
</dbReference>
<dbReference type="Pfam" id="PF04545">
    <property type="entry name" value="Sigma70_r4"/>
    <property type="match status" value="1"/>
</dbReference>
<dbReference type="GeneID" id="107431977"/>
<keyword evidence="2 6" id="KW-0805">Transcription regulation</keyword>
<feature type="region of interest" description="Disordered" evidence="7">
    <location>
        <begin position="1"/>
        <end position="27"/>
    </location>
</feature>
<dbReference type="Gene3D" id="1.10.10.10">
    <property type="entry name" value="Winged helix-like DNA-binding domain superfamily/Winged helix DNA-binding domain"/>
    <property type="match status" value="2"/>
</dbReference>
<dbReference type="InParanoid" id="A0A6P4ASQ1"/>
<keyword evidence="5 6" id="KW-0804">Transcription</keyword>
<sequence>MQMEAARSLLSSSPSFPPRTHFRNSLSSASSPASTSVLMFNEQIASTVSSVPAASMARRFSTSVVSQEQGDEFKSLLRVEKANQAMLDRRQVDTGNLVHEDKHFGDSNQLLLDFERQLLHWTGFWHLLPSLQTKVNSSTSLTVDPSKAGAKKHMDVELCDVVALAKEALSASKEAASLVEESKIIEADSDDSHSLGMANFLGDKEKTVRSTRLLERRSKKRKVPKSKVLFHENHTSRGADVRKRLNEGFNPNDPLRLFLGGPEMKQVLTFEEESQLIVQVQDLLKLEQVKTRFQSQFGREPTLVEWAEAGGLSCAMLQSQLRSGTRGREKLIYANLRMVVHIAKQYQGRGVGLQDLLQEGSRGLMKSVEKFKPQVGCRFATYAYWWIRQKIRKAIFQHSRTIRLPENVYTQLAKVLDAKRLYIQEGNHYPSKEDLAKRVGITVEKLEKLLFTTRMPLSMQQRVWADQDTTFQEITADTGIEIPDVSVAKQLMRKHVRNLLSILGQRERQIIRLRFGIEGGNHKSLSEIGNIYGLSKERVRQIESRALYKLRQCLGSHGLDAYADLLL</sequence>
<dbReference type="InterPro" id="IPR007630">
    <property type="entry name" value="RNA_pol_sigma70_r4"/>
</dbReference>
<dbReference type="NCBIfam" id="TIGR02937">
    <property type="entry name" value="sigma70-ECF"/>
    <property type="match status" value="1"/>
</dbReference>
<dbReference type="GO" id="GO:0016987">
    <property type="term" value="F:sigma factor activity"/>
    <property type="evidence" value="ECO:0007669"/>
    <property type="project" value="UniProtKB-UniRule"/>
</dbReference>
<comment type="subcellular location">
    <subcellularLocation>
        <location evidence="6">Plastid</location>
        <location evidence="6">Chloroplast</location>
    </subcellularLocation>
</comment>
<dbReference type="PRINTS" id="PR00046">
    <property type="entry name" value="SIGMA70FCT"/>
</dbReference>
<keyword evidence="4 6" id="KW-0238">DNA-binding</keyword>
<dbReference type="RefSeq" id="XP_015898520.1">
    <property type="nucleotide sequence ID" value="XM_016043034.4"/>
</dbReference>
<dbReference type="FunCoup" id="A0A6P4ASQ1">
    <property type="interactions" value="1003"/>
</dbReference>
<evidence type="ECO:0000256" key="2">
    <source>
        <dbReference type="ARBA" id="ARBA00023015"/>
    </source>
</evidence>
<dbReference type="InterPro" id="IPR036388">
    <property type="entry name" value="WH-like_DNA-bd_sf"/>
</dbReference>